<dbReference type="SUPFAM" id="SSF63380">
    <property type="entry name" value="Riboflavin synthase domain-like"/>
    <property type="match status" value="1"/>
</dbReference>
<dbReference type="KEGG" id="soy:115887952"/>
<dbReference type="InterPro" id="IPR017938">
    <property type="entry name" value="Riboflavin_synthase-like_b-brl"/>
</dbReference>
<keyword evidence="7 10" id="KW-1133">Transmembrane helix</keyword>
<sequence length="295" mass="34057">MAEHTDLRHIMGVGIAITRGSAASLSFCYSILLLTMCRNFITKLKEFSIHQYIPLDANIQFHKIAACTGLFFSLLHTVGHIVNFYHVSTQPIENLKCLTNEIRFNSDYKPGISFWLFQTITGITGVLLFIIMCIIVVFAHPTIRKKAYKFFWFTHSLYVLLYALCLIHGLARLTGPPRFWMFFIGPGIIFTLDKVVSLRTRYIPLDVFETDLLPSDVIKIKFYRPPNLKYLSGQWVRLTCTAFKDREFHSFTLTSAPHENFLSCHIKAQEPHLEELLVKKRITEEQGKFSVDLKV</sequence>
<feature type="transmembrane region" description="Helical" evidence="10">
    <location>
        <begin position="114"/>
        <end position="138"/>
    </location>
</feature>
<organism evidence="13 14">
    <name type="scientific">Sitophilus oryzae</name>
    <name type="common">Rice weevil</name>
    <name type="synonym">Curculio oryzae</name>
    <dbReference type="NCBI Taxonomy" id="7048"/>
    <lineage>
        <taxon>Eukaryota</taxon>
        <taxon>Metazoa</taxon>
        <taxon>Ecdysozoa</taxon>
        <taxon>Arthropoda</taxon>
        <taxon>Hexapoda</taxon>
        <taxon>Insecta</taxon>
        <taxon>Pterygota</taxon>
        <taxon>Neoptera</taxon>
        <taxon>Endopterygota</taxon>
        <taxon>Coleoptera</taxon>
        <taxon>Polyphaga</taxon>
        <taxon>Cucujiformia</taxon>
        <taxon>Curculionidae</taxon>
        <taxon>Dryophthorinae</taxon>
        <taxon>Sitophilus</taxon>
    </lineage>
</organism>
<keyword evidence="3 10" id="KW-0812">Transmembrane</keyword>
<evidence type="ECO:0000256" key="9">
    <source>
        <dbReference type="ARBA" id="ARBA00023136"/>
    </source>
</evidence>
<dbReference type="FunFam" id="2.40.30.10:FF:000059">
    <property type="entry name" value="dual oxidase isoform X1"/>
    <property type="match status" value="1"/>
</dbReference>
<evidence type="ECO:0000259" key="11">
    <source>
        <dbReference type="Pfam" id="PF01794"/>
    </source>
</evidence>
<dbReference type="Proteomes" id="UP000504635">
    <property type="component" value="Unplaced"/>
</dbReference>
<feature type="domain" description="FAD-binding 8" evidence="12">
    <location>
        <begin position="208"/>
        <end position="272"/>
    </location>
</feature>
<evidence type="ECO:0000256" key="1">
    <source>
        <dbReference type="ARBA" id="ARBA00004141"/>
    </source>
</evidence>
<feature type="domain" description="Ferric oxidoreductase" evidence="11">
    <location>
        <begin position="36"/>
        <end position="165"/>
    </location>
</feature>
<dbReference type="Gene3D" id="2.40.30.10">
    <property type="entry name" value="Translation factors"/>
    <property type="match status" value="1"/>
</dbReference>
<dbReference type="GO" id="GO:0042554">
    <property type="term" value="P:superoxide anion generation"/>
    <property type="evidence" value="ECO:0007669"/>
    <property type="project" value="TreeGrafter"/>
</dbReference>
<evidence type="ECO:0000256" key="2">
    <source>
        <dbReference type="ARBA" id="ARBA00022630"/>
    </source>
</evidence>
<keyword evidence="9 10" id="KW-0472">Membrane</keyword>
<dbReference type="PANTHER" id="PTHR11972:SF175">
    <property type="entry name" value="NAD(P)H OXIDASE (H2O2-FORMING)"/>
    <property type="match status" value="1"/>
</dbReference>
<keyword evidence="8" id="KW-0560">Oxidoreductase</keyword>
<keyword evidence="2" id="KW-0285">Flavoprotein</keyword>
<evidence type="ECO:0000256" key="8">
    <source>
        <dbReference type="ARBA" id="ARBA00023002"/>
    </source>
</evidence>
<dbReference type="GO" id="GO:0042742">
    <property type="term" value="P:defense response to bacterium"/>
    <property type="evidence" value="ECO:0007669"/>
    <property type="project" value="UniProtKB-ARBA"/>
</dbReference>
<evidence type="ECO:0000256" key="5">
    <source>
        <dbReference type="ARBA" id="ARBA00022827"/>
    </source>
</evidence>
<comment type="subcellular location">
    <subcellularLocation>
        <location evidence="1">Membrane</location>
        <topology evidence="1">Multi-pass membrane protein</topology>
    </subcellularLocation>
</comment>
<dbReference type="GO" id="GO:0016175">
    <property type="term" value="F:superoxide-generating NAD(P)H oxidase activity"/>
    <property type="evidence" value="ECO:0007669"/>
    <property type="project" value="TreeGrafter"/>
</dbReference>
<evidence type="ECO:0000256" key="6">
    <source>
        <dbReference type="ARBA" id="ARBA00022857"/>
    </source>
</evidence>
<dbReference type="InterPro" id="IPR050369">
    <property type="entry name" value="RBOH/FRE"/>
</dbReference>
<dbReference type="GO" id="GO:0046872">
    <property type="term" value="F:metal ion binding"/>
    <property type="evidence" value="ECO:0007669"/>
    <property type="project" value="UniProtKB-KW"/>
</dbReference>
<protein>
    <submittedName>
        <fullName evidence="14">Dual oxidase-like</fullName>
    </submittedName>
</protein>
<dbReference type="RefSeq" id="XP_030763375.1">
    <property type="nucleotide sequence ID" value="XM_030907515.1"/>
</dbReference>
<feature type="transmembrane region" description="Helical" evidence="10">
    <location>
        <begin position="61"/>
        <end position="82"/>
    </location>
</feature>
<dbReference type="GO" id="GO:0009653">
    <property type="term" value="P:anatomical structure morphogenesis"/>
    <property type="evidence" value="ECO:0007669"/>
    <property type="project" value="UniProtKB-ARBA"/>
</dbReference>
<dbReference type="Pfam" id="PF08022">
    <property type="entry name" value="FAD_binding_8"/>
    <property type="match status" value="1"/>
</dbReference>
<dbReference type="Pfam" id="PF01794">
    <property type="entry name" value="Ferric_reduct"/>
    <property type="match status" value="1"/>
</dbReference>
<dbReference type="InterPro" id="IPR013130">
    <property type="entry name" value="Fe3_Rdtase_TM_dom"/>
</dbReference>
<keyword evidence="5" id="KW-0274">FAD</keyword>
<evidence type="ECO:0000256" key="4">
    <source>
        <dbReference type="ARBA" id="ARBA00022723"/>
    </source>
</evidence>
<proteinExistence type="predicted"/>
<feature type="transmembrane region" description="Helical" evidence="10">
    <location>
        <begin position="20"/>
        <end position="41"/>
    </location>
</feature>
<name>A0A6J2YKI5_SITOR</name>
<dbReference type="InParanoid" id="A0A6J2YKI5"/>
<keyword evidence="13" id="KW-1185">Reference proteome</keyword>
<evidence type="ECO:0000259" key="12">
    <source>
        <dbReference type="Pfam" id="PF08022"/>
    </source>
</evidence>
<evidence type="ECO:0000256" key="3">
    <source>
        <dbReference type="ARBA" id="ARBA00022692"/>
    </source>
</evidence>
<reference evidence="14" key="1">
    <citation type="submission" date="2025-08" db="UniProtKB">
        <authorList>
            <consortium name="RefSeq"/>
        </authorList>
    </citation>
    <scope>IDENTIFICATION</scope>
    <source>
        <tissue evidence="14">Gonads</tissue>
    </source>
</reference>
<evidence type="ECO:0000256" key="10">
    <source>
        <dbReference type="SAM" id="Phobius"/>
    </source>
</evidence>
<keyword evidence="6" id="KW-0521">NADP</keyword>
<dbReference type="InterPro" id="IPR013112">
    <property type="entry name" value="FAD-bd_8"/>
</dbReference>
<keyword evidence="4" id="KW-0479">Metal-binding</keyword>
<gene>
    <name evidence="14" type="primary">LOC115887952</name>
</gene>
<dbReference type="GeneID" id="115887952"/>
<dbReference type="PANTHER" id="PTHR11972">
    <property type="entry name" value="NADPH OXIDASE"/>
    <property type="match status" value="1"/>
</dbReference>
<evidence type="ECO:0000313" key="13">
    <source>
        <dbReference type="Proteomes" id="UP000504635"/>
    </source>
</evidence>
<dbReference type="GO" id="GO:0043020">
    <property type="term" value="C:NADPH oxidase complex"/>
    <property type="evidence" value="ECO:0007669"/>
    <property type="project" value="TreeGrafter"/>
</dbReference>
<evidence type="ECO:0000256" key="7">
    <source>
        <dbReference type="ARBA" id="ARBA00022989"/>
    </source>
</evidence>
<dbReference type="OrthoDB" id="6019201at2759"/>
<accession>A0A6J2YKI5</accession>
<feature type="transmembrane region" description="Helical" evidence="10">
    <location>
        <begin position="150"/>
        <end position="171"/>
    </location>
</feature>
<dbReference type="AlphaFoldDB" id="A0A6J2YKI5"/>
<evidence type="ECO:0000313" key="14">
    <source>
        <dbReference type="RefSeq" id="XP_030763375.1"/>
    </source>
</evidence>